<dbReference type="AlphaFoldDB" id="A0AAE3YJC0"/>
<feature type="transmembrane region" description="Helical" evidence="1">
    <location>
        <begin position="111"/>
        <end position="131"/>
    </location>
</feature>
<comment type="caution">
    <text evidence="2">The sequence shown here is derived from an EMBL/GenBank/DDBJ whole genome shotgun (WGS) entry which is preliminary data.</text>
</comment>
<organism evidence="2 3">
    <name type="scientific">Catenuloplanes atrovinosus</name>
    <dbReference type="NCBI Taxonomy" id="137266"/>
    <lineage>
        <taxon>Bacteria</taxon>
        <taxon>Bacillati</taxon>
        <taxon>Actinomycetota</taxon>
        <taxon>Actinomycetes</taxon>
        <taxon>Micromonosporales</taxon>
        <taxon>Micromonosporaceae</taxon>
        <taxon>Catenuloplanes</taxon>
    </lineage>
</organism>
<reference evidence="2" key="1">
    <citation type="submission" date="2023-07" db="EMBL/GenBank/DDBJ databases">
        <title>Sequencing the genomes of 1000 actinobacteria strains.</title>
        <authorList>
            <person name="Klenk H.-P."/>
        </authorList>
    </citation>
    <scope>NUCLEOTIDE SEQUENCE</scope>
    <source>
        <strain evidence="2">DSM 44707</strain>
    </source>
</reference>
<keyword evidence="3" id="KW-1185">Reference proteome</keyword>
<feature type="transmembrane region" description="Helical" evidence="1">
    <location>
        <begin position="184"/>
        <end position="209"/>
    </location>
</feature>
<gene>
    <name evidence="2" type="ORF">J2S41_001627</name>
</gene>
<keyword evidence="1" id="KW-0472">Membrane</keyword>
<dbReference type="InterPro" id="IPR018750">
    <property type="entry name" value="DUF2306_membrane"/>
</dbReference>
<evidence type="ECO:0000313" key="3">
    <source>
        <dbReference type="Proteomes" id="UP001183643"/>
    </source>
</evidence>
<dbReference type="EMBL" id="JAVDYB010000001">
    <property type="protein sequence ID" value="MDR7274849.1"/>
    <property type="molecule type" value="Genomic_DNA"/>
</dbReference>
<dbReference type="RefSeq" id="WP_310365054.1">
    <property type="nucleotide sequence ID" value="NZ_JAVDYB010000001.1"/>
</dbReference>
<proteinExistence type="predicted"/>
<dbReference type="Pfam" id="PF10067">
    <property type="entry name" value="DUF2306"/>
    <property type="match status" value="1"/>
</dbReference>
<feature type="transmembrane region" description="Helical" evidence="1">
    <location>
        <begin position="7"/>
        <end position="28"/>
    </location>
</feature>
<protein>
    <submittedName>
        <fullName evidence="2">Membrane protein</fullName>
    </submittedName>
</protein>
<feature type="transmembrane region" description="Helical" evidence="1">
    <location>
        <begin position="48"/>
        <end position="72"/>
    </location>
</feature>
<dbReference type="Proteomes" id="UP001183643">
    <property type="component" value="Unassembled WGS sequence"/>
</dbReference>
<evidence type="ECO:0000256" key="1">
    <source>
        <dbReference type="SAM" id="Phobius"/>
    </source>
</evidence>
<keyword evidence="1" id="KW-1133">Transmembrane helix</keyword>
<sequence>MSYPRSQWIYPLLFVIVVFLAFSLPPYLSLDPARSRVPANDALPGQFWWVAGHVLFGSVALFAGALQVWPWLRRSRPALHRRAGRVYVFGGALPAAVTGLVLAIFTPFGPIAMSSSVILALLWFGTTLAGWRAGRQRRLREHRRWMIRSYVLSASIISNRIWGVLVAVFVLPGMPPAITEDPVLIGWFLAGMTTWLGWTVPLLIAEWWLERAPRRPARAPAASAPALTPATGG</sequence>
<evidence type="ECO:0000313" key="2">
    <source>
        <dbReference type="EMBL" id="MDR7274849.1"/>
    </source>
</evidence>
<feature type="transmembrane region" description="Helical" evidence="1">
    <location>
        <begin position="151"/>
        <end position="172"/>
    </location>
</feature>
<feature type="transmembrane region" description="Helical" evidence="1">
    <location>
        <begin position="84"/>
        <end position="105"/>
    </location>
</feature>
<accession>A0AAE3YJC0</accession>
<name>A0AAE3YJC0_9ACTN</name>
<keyword evidence="1" id="KW-0812">Transmembrane</keyword>